<dbReference type="AlphaFoldDB" id="A0A073K0P4"/>
<dbReference type="SUPFAM" id="SSF109854">
    <property type="entry name" value="DinB/YfiT-like putative metalloenzymes"/>
    <property type="match status" value="1"/>
</dbReference>
<accession>A0A073K0P4</accession>
<dbReference type="OrthoDB" id="2427314at2"/>
<dbReference type="EMBL" id="JOTN01000005">
    <property type="protein sequence ID" value="KEK20002.1"/>
    <property type="molecule type" value="Genomic_DNA"/>
</dbReference>
<organism evidence="1 2">
    <name type="scientific">Bacillus manliponensis</name>
    <dbReference type="NCBI Taxonomy" id="574376"/>
    <lineage>
        <taxon>Bacteria</taxon>
        <taxon>Bacillati</taxon>
        <taxon>Bacillota</taxon>
        <taxon>Bacilli</taxon>
        <taxon>Bacillales</taxon>
        <taxon>Bacillaceae</taxon>
        <taxon>Bacillus</taxon>
        <taxon>Bacillus cereus group</taxon>
    </lineage>
</organism>
<evidence type="ECO:0000313" key="2">
    <source>
        <dbReference type="Proteomes" id="UP000027822"/>
    </source>
</evidence>
<keyword evidence="2" id="KW-1185">Reference proteome</keyword>
<dbReference type="RefSeq" id="WP_034638278.1">
    <property type="nucleotide sequence ID" value="NZ_JOTN01000005.1"/>
</dbReference>
<dbReference type="Proteomes" id="UP000027822">
    <property type="component" value="Unassembled WGS sequence"/>
</dbReference>
<dbReference type="eggNOG" id="COG2318">
    <property type="taxonomic scope" value="Bacteria"/>
</dbReference>
<evidence type="ECO:0008006" key="3">
    <source>
        <dbReference type="Google" id="ProtNLM"/>
    </source>
</evidence>
<dbReference type="Gene3D" id="1.20.120.450">
    <property type="entry name" value="dinb family like domain"/>
    <property type="match status" value="1"/>
</dbReference>
<gene>
    <name evidence="1" type="ORF">BAMA_19790</name>
</gene>
<reference evidence="1 2" key="1">
    <citation type="submission" date="2014-06" db="EMBL/GenBank/DDBJ databases">
        <title>Draft genome sequence of Bacillus manliponensis JCM 15802 (MCCC 1A00708).</title>
        <authorList>
            <person name="Lai Q."/>
            <person name="Liu Y."/>
            <person name="Shao Z."/>
        </authorList>
    </citation>
    <scope>NUCLEOTIDE SEQUENCE [LARGE SCALE GENOMIC DNA]</scope>
    <source>
        <strain evidence="1 2">JCM 15802</strain>
    </source>
</reference>
<sequence>MFTTAALHQLEVGVKSMIQILQHVSYEELQLQPIHNKRSLFNICTHMALIPHADLLIANGASKEELDRFYNRYTFSTTQDIQKTLLESFHFLRETFQSYSITELKEINQSYWGVSYTRFEWLLQIVAHFYHHRAQLHTLLTEHIRDLHIPLFE</sequence>
<dbReference type="InterPro" id="IPR034660">
    <property type="entry name" value="DinB/YfiT-like"/>
</dbReference>
<name>A0A073K0P4_9BACI</name>
<protein>
    <recommendedName>
        <fullName evidence="3">DinB-like domain-containing protein</fullName>
    </recommendedName>
</protein>
<evidence type="ECO:0000313" key="1">
    <source>
        <dbReference type="EMBL" id="KEK20002.1"/>
    </source>
</evidence>
<comment type="caution">
    <text evidence="1">The sequence shown here is derived from an EMBL/GenBank/DDBJ whole genome shotgun (WGS) entry which is preliminary data.</text>
</comment>
<proteinExistence type="predicted"/>